<keyword evidence="3" id="KW-1185">Reference proteome</keyword>
<dbReference type="AlphaFoldDB" id="A0A507SJS0"/>
<dbReference type="Pfam" id="PF09903">
    <property type="entry name" value="DUF2130"/>
    <property type="match status" value="1"/>
</dbReference>
<name>A0A507SJS0_9BACT</name>
<comment type="caution">
    <text evidence="2">The sequence shown here is derived from an EMBL/GenBank/DDBJ whole genome shotgun (WGS) entry which is preliminary data.</text>
</comment>
<gene>
    <name evidence="2" type="ORF">E1I18_02225</name>
</gene>
<reference evidence="2 3" key="1">
    <citation type="submission" date="2019-03" db="EMBL/GenBank/DDBJ databases">
        <title>Characterization of a novel Mycoplasma cynos real-time PCR assay.</title>
        <authorList>
            <person name="Tallmadge R.L."/>
            <person name="Mitchell P.K."/>
            <person name="Goodman L."/>
        </authorList>
    </citation>
    <scope>NUCLEOTIDE SEQUENCE [LARGE SCALE GENOMIC DNA]</scope>
    <source>
        <strain evidence="2 3">1642</strain>
    </source>
</reference>
<sequence length="442" mass="51732">MEKDKIICPNCKQSFEITSQNYQTILSQISENEIEKRVAEKVEANKTIAKLAKENEIAKIESKLNDEISKLKHELEASKKENSIELKDKIALEREQSSKHIEKLNREIFELENKLKLEETQKKTDLKNKELSLKNEYEQKIKDLELKNSALLNDISEAKNSKDKEITEIKNNNDFIIKQKDEEIKQLKDYRFHMNSKLLGESLEQHCLKMFNTTLKMALPNATFEKDNDSSEGSKGDFIYRESDDHGNELISIMFEMKNQSDSKYANTKNEKYYEKAHKDRISKKCEYAVIVSTLEPENDMFNGIYDASDKNRPNLYVIRPDQFINFINIFRKNALKTKEEKYQLAVLKNEKENSAYQFTKFEERLNKYKDSVDKKAQKASKFFEDAINDIDAAIKKMQKTRDDLVSVRDNIQKINSETDDLSVKKLTHGLPEVREEIEKNA</sequence>
<keyword evidence="1" id="KW-0175">Coiled coil</keyword>
<dbReference type="RefSeq" id="WP_141483974.1">
    <property type="nucleotide sequence ID" value="NZ_SMDN01000007.1"/>
</dbReference>
<evidence type="ECO:0000256" key="1">
    <source>
        <dbReference type="SAM" id="Coils"/>
    </source>
</evidence>
<evidence type="ECO:0000313" key="3">
    <source>
        <dbReference type="Proteomes" id="UP000320801"/>
    </source>
</evidence>
<dbReference type="OrthoDB" id="3224137at2"/>
<accession>A0A507SJS0</accession>
<proteinExistence type="predicted"/>
<feature type="coiled-coil region" evidence="1">
    <location>
        <begin position="41"/>
        <end position="161"/>
    </location>
</feature>
<dbReference type="EMBL" id="SMDN01000007">
    <property type="protein sequence ID" value="TQC51481.1"/>
    <property type="molecule type" value="Genomic_DNA"/>
</dbReference>
<organism evidence="2 3">
    <name type="scientific">Mycoplasmopsis mucosicanis</name>
    <dbReference type="NCBI Taxonomy" id="458208"/>
    <lineage>
        <taxon>Bacteria</taxon>
        <taxon>Bacillati</taxon>
        <taxon>Mycoplasmatota</taxon>
        <taxon>Mycoplasmoidales</taxon>
        <taxon>Metamycoplasmataceae</taxon>
        <taxon>Mycoplasmopsis</taxon>
    </lineage>
</organism>
<feature type="coiled-coil region" evidence="1">
    <location>
        <begin position="384"/>
        <end position="418"/>
    </location>
</feature>
<dbReference type="PIRSF" id="PIRSF005850">
    <property type="entry name" value="UCP005850"/>
    <property type="match status" value="1"/>
</dbReference>
<evidence type="ECO:0000313" key="2">
    <source>
        <dbReference type="EMBL" id="TQC51481.1"/>
    </source>
</evidence>
<dbReference type="InterPro" id="IPR019219">
    <property type="entry name" value="DUF2130"/>
</dbReference>
<dbReference type="Proteomes" id="UP000320801">
    <property type="component" value="Unassembled WGS sequence"/>
</dbReference>
<protein>
    <submittedName>
        <fullName evidence="2">DUF2130 domain-containing protein</fullName>
    </submittedName>
</protein>